<dbReference type="InterPro" id="IPR028098">
    <property type="entry name" value="Glyco_trans_4-like_N"/>
</dbReference>
<gene>
    <name evidence="2" type="ORF">LXT12_00920</name>
</gene>
<dbReference type="Gene3D" id="3.40.50.2000">
    <property type="entry name" value="Glycogen Phosphorylase B"/>
    <property type="match status" value="2"/>
</dbReference>
<dbReference type="EMBL" id="JAJTWT010000001">
    <property type="protein sequence ID" value="MCE4535820.1"/>
    <property type="molecule type" value="Genomic_DNA"/>
</dbReference>
<organism evidence="2 3">
    <name type="scientific">Pelomonas caseinilytica</name>
    <dbReference type="NCBI Taxonomy" id="2906763"/>
    <lineage>
        <taxon>Bacteria</taxon>
        <taxon>Pseudomonadati</taxon>
        <taxon>Pseudomonadota</taxon>
        <taxon>Betaproteobacteria</taxon>
        <taxon>Burkholderiales</taxon>
        <taxon>Sphaerotilaceae</taxon>
        <taxon>Roseateles</taxon>
    </lineage>
</organism>
<protein>
    <submittedName>
        <fullName evidence="2">Glycosyltransferase family 4 protein</fullName>
    </submittedName>
</protein>
<evidence type="ECO:0000259" key="1">
    <source>
        <dbReference type="Pfam" id="PF13439"/>
    </source>
</evidence>
<reference evidence="2 3" key="1">
    <citation type="submission" date="2021-12" db="EMBL/GenBank/DDBJ databases">
        <title>Genome seq of p7.</title>
        <authorList>
            <person name="Seo T."/>
        </authorList>
    </citation>
    <scope>NUCLEOTIDE SEQUENCE [LARGE SCALE GENOMIC DNA]</scope>
    <source>
        <strain evidence="2 3">P7</strain>
    </source>
</reference>
<dbReference type="Proteomes" id="UP001201463">
    <property type="component" value="Unassembled WGS sequence"/>
</dbReference>
<keyword evidence="3" id="KW-1185">Reference proteome</keyword>
<comment type="caution">
    <text evidence="2">The sequence shown here is derived from an EMBL/GenBank/DDBJ whole genome shotgun (WGS) entry which is preliminary data.</text>
</comment>
<sequence length="372" mass="40995">MHVVQIDPFPDMLGRPPPQLLADWWTLVHCARSVKDAGARVSVVQASVRHDHLAQDGVDYHFLPLDDGRGRASAGLARLLQRLRPDVIHLHGLGFPREVHWLAALAPGVPLLLQDHAAQPPRRPWTWWRWRRAFARARGLIFCASAQARPFQRRGLVPARTRVYEVPEASSDFRPRERQAARLLTGLAGDPVLLWVGHLDANKDPLAVLDGVALATPQLPGLQLWMCFGKAPLRAAVEQRLRDSRLAGRVHLLGRVPHAQVEQLMCAADFLVQGSHREGSGYSVIEAMACGLSPVVTDIPSFRSLLGPLPMQHAAALWPVGDAPALAEALVRLAPRSAQIRMEQVLSRFEAHCSLAALGRSLVATYEDALRP</sequence>
<dbReference type="Pfam" id="PF13439">
    <property type="entry name" value="Glyco_transf_4"/>
    <property type="match status" value="1"/>
</dbReference>
<dbReference type="PANTHER" id="PTHR45947:SF3">
    <property type="entry name" value="SULFOQUINOVOSYL TRANSFERASE SQD2"/>
    <property type="match status" value="1"/>
</dbReference>
<dbReference type="RefSeq" id="WP_233388548.1">
    <property type="nucleotide sequence ID" value="NZ_JAJTWT010000001.1"/>
</dbReference>
<dbReference type="SUPFAM" id="SSF53756">
    <property type="entry name" value="UDP-Glycosyltransferase/glycogen phosphorylase"/>
    <property type="match status" value="1"/>
</dbReference>
<dbReference type="Pfam" id="PF13692">
    <property type="entry name" value="Glyco_trans_1_4"/>
    <property type="match status" value="1"/>
</dbReference>
<dbReference type="CDD" id="cd03801">
    <property type="entry name" value="GT4_PimA-like"/>
    <property type="match status" value="1"/>
</dbReference>
<dbReference type="InterPro" id="IPR050194">
    <property type="entry name" value="Glycosyltransferase_grp1"/>
</dbReference>
<dbReference type="PANTHER" id="PTHR45947">
    <property type="entry name" value="SULFOQUINOVOSYL TRANSFERASE SQD2"/>
    <property type="match status" value="1"/>
</dbReference>
<evidence type="ECO:0000313" key="2">
    <source>
        <dbReference type="EMBL" id="MCE4535820.1"/>
    </source>
</evidence>
<proteinExistence type="predicted"/>
<evidence type="ECO:0000313" key="3">
    <source>
        <dbReference type="Proteomes" id="UP001201463"/>
    </source>
</evidence>
<name>A0ABS8X8P2_9BURK</name>
<accession>A0ABS8X8P2</accession>
<feature type="domain" description="Glycosyltransferase subfamily 4-like N-terminal" evidence="1">
    <location>
        <begin position="28"/>
        <end position="163"/>
    </location>
</feature>